<protein>
    <recommendedName>
        <fullName evidence="5">DUF5333 domain-containing protein</fullName>
    </recommendedName>
</protein>
<feature type="chain" id="PRO_5040890403" description="DUF5333 domain-containing protein" evidence="2">
    <location>
        <begin position="23"/>
        <end position="164"/>
    </location>
</feature>
<evidence type="ECO:0008006" key="5">
    <source>
        <dbReference type="Google" id="ProtNLM"/>
    </source>
</evidence>
<evidence type="ECO:0000256" key="1">
    <source>
        <dbReference type="SAM" id="MobiDB-lite"/>
    </source>
</evidence>
<reference evidence="3" key="2">
    <citation type="journal article" date="2021" name="Syst. Appl. Microbiol.">
        <title>Roseomonas hellenica sp. nov., isolated from roots of wild-growing Alkanna tinctoria.</title>
        <authorList>
            <person name="Rat A."/>
            <person name="Naranjo H.D."/>
            <person name="Lebbe L."/>
            <person name="Cnockaert M."/>
            <person name="Krigas N."/>
            <person name="Grigoriadou K."/>
            <person name="Maloupa E."/>
            <person name="Willems A."/>
        </authorList>
    </citation>
    <scope>NUCLEOTIDE SEQUENCE</scope>
    <source>
        <strain evidence="3">LMG 31231</strain>
    </source>
</reference>
<organism evidence="3 4">
    <name type="scientific">Neoroseomonas soli</name>
    <dbReference type="NCBI Taxonomy" id="1081025"/>
    <lineage>
        <taxon>Bacteria</taxon>
        <taxon>Pseudomonadati</taxon>
        <taxon>Pseudomonadota</taxon>
        <taxon>Alphaproteobacteria</taxon>
        <taxon>Acetobacterales</taxon>
        <taxon>Acetobacteraceae</taxon>
        <taxon>Neoroseomonas</taxon>
    </lineage>
</organism>
<feature type="region of interest" description="Disordered" evidence="1">
    <location>
        <begin position="145"/>
        <end position="164"/>
    </location>
</feature>
<evidence type="ECO:0000313" key="3">
    <source>
        <dbReference type="EMBL" id="MBR0670085.1"/>
    </source>
</evidence>
<feature type="compositionally biased region" description="Low complexity" evidence="1">
    <location>
        <begin position="150"/>
        <end position="164"/>
    </location>
</feature>
<gene>
    <name evidence="3" type="ORF">GXW76_02765</name>
</gene>
<reference evidence="3" key="1">
    <citation type="submission" date="2020-01" db="EMBL/GenBank/DDBJ databases">
        <authorList>
            <person name="Rat A."/>
        </authorList>
    </citation>
    <scope>NUCLEOTIDE SEQUENCE</scope>
    <source>
        <strain evidence="3">LMG 31231</strain>
    </source>
</reference>
<comment type="caution">
    <text evidence="3">The sequence shown here is derived from an EMBL/GenBank/DDBJ whole genome shotgun (WGS) entry which is preliminary data.</text>
</comment>
<dbReference type="EMBL" id="JAAEDM010000004">
    <property type="protein sequence ID" value="MBR0670085.1"/>
    <property type="molecule type" value="Genomic_DNA"/>
</dbReference>
<sequence length="164" mass="17875">MTKSRTILAAICGVILAGPALANACLRPEERSALDVRALRTYLMVSALNCRQGDSYNQFVRRFGNELGVAERAAVAHFTRAYGGQSRTRLDSYNTNLANEHSEDAIRSGTFFCRDAEPLFQRALATPGGELAKFAAERNIPQSYTASDCTTAAPAPRSARTSRR</sequence>
<dbReference type="Proteomes" id="UP001138751">
    <property type="component" value="Unassembled WGS sequence"/>
</dbReference>
<name>A0A9X9WSF6_9PROT</name>
<evidence type="ECO:0000256" key="2">
    <source>
        <dbReference type="SAM" id="SignalP"/>
    </source>
</evidence>
<evidence type="ECO:0000313" key="4">
    <source>
        <dbReference type="Proteomes" id="UP001138751"/>
    </source>
</evidence>
<keyword evidence="2" id="KW-0732">Signal</keyword>
<feature type="signal peptide" evidence="2">
    <location>
        <begin position="1"/>
        <end position="22"/>
    </location>
</feature>
<dbReference type="RefSeq" id="WP_211860455.1">
    <property type="nucleotide sequence ID" value="NZ_JAAEDM010000004.1"/>
</dbReference>
<proteinExistence type="predicted"/>
<accession>A0A9X9WSF6</accession>
<keyword evidence="4" id="KW-1185">Reference proteome</keyword>
<dbReference type="AlphaFoldDB" id="A0A9X9WSF6"/>